<name>A0A368EJF3_9PROT</name>
<dbReference type="Gene3D" id="3.40.50.720">
    <property type="entry name" value="NAD(P)-binding Rossmann-like Domain"/>
    <property type="match status" value="1"/>
</dbReference>
<gene>
    <name evidence="3" type="ORF">DBW64_03020</name>
</gene>
<dbReference type="PROSITE" id="PS00061">
    <property type="entry name" value="ADH_SHORT"/>
    <property type="match status" value="1"/>
</dbReference>
<dbReference type="PANTHER" id="PTHR24321:SF8">
    <property type="entry name" value="ESTRADIOL 17-BETA-DEHYDROGENASE 8-RELATED"/>
    <property type="match status" value="1"/>
</dbReference>
<dbReference type="PRINTS" id="PR00081">
    <property type="entry name" value="GDHRDH"/>
</dbReference>
<evidence type="ECO:0000313" key="3">
    <source>
        <dbReference type="EMBL" id="RCL84636.1"/>
    </source>
</evidence>
<dbReference type="Pfam" id="PF13561">
    <property type="entry name" value="adh_short_C2"/>
    <property type="match status" value="1"/>
</dbReference>
<dbReference type="CDD" id="cd05233">
    <property type="entry name" value="SDR_c"/>
    <property type="match status" value="1"/>
</dbReference>
<keyword evidence="2" id="KW-0560">Oxidoreductase</keyword>
<comment type="similarity">
    <text evidence="1">Belongs to the short-chain dehydrogenases/reductases (SDR) family.</text>
</comment>
<dbReference type="InterPro" id="IPR002347">
    <property type="entry name" value="SDR_fam"/>
</dbReference>
<proteinExistence type="inferred from homology"/>
<protein>
    <submittedName>
        <fullName evidence="3">SDR family NAD(P)-dependent oxidoreductase</fullName>
    </submittedName>
</protein>
<dbReference type="InterPro" id="IPR020904">
    <property type="entry name" value="Sc_DH/Rdtase_CS"/>
</dbReference>
<dbReference type="EMBL" id="QOQK01000010">
    <property type="protein sequence ID" value="RCL84636.1"/>
    <property type="molecule type" value="Genomic_DNA"/>
</dbReference>
<evidence type="ECO:0000313" key="4">
    <source>
        <dbReference type="Proteomes" id="UP000252289"/>
    </source>
</evidence>
<dbReference type="PRINTS" id="PR00080">
    <property type="entry name" value="SDRFAMILY"/>
</dbReference>
<dbReference type="FunFam" id="3.40.50.720:FF:000084">
    <property type="entry name" value="Short-chain dehydrogenase reductase"/>
    <property type="match status" value="1"/>
</dbReference>
<comment type="caution">
    <text evidence="3">The sequence shown here is derived from an EMBL/GenBank/DDBJ whole genome shotgun (WGS) entry which is preliminary data.</text>
</comment>
<dbReference type="NCBIfam" id="NF005559">
    <property type="entry name" value="PRK07231.1"/>
    <property type="match status" value="1"/>
</dbReference>
<dbReference type="GO" id="GO:0016491">
    <property type="term" value="F:oxidoreductase activity"/>
    <property type="evidence" value="ECO:0007669"/>
    <property type="project" value="UniProtKB-KW"/>
</dbReference>
<dbReference type="InterPro" id="IPR036291">
    <property type="entry name" value="NAD(P)-bd_dom_sf"/>
</dbReference>
<accession>A0A368EJF3</accession>
<dbReference type="AlphaFoldDB" id="A0A368EJF3"/>
<dbReference type="Proteomes" id="UP000252289">
    <property type="component" value="Unassembled WGS sequence"/>
</dbReference>
<reference evidence="3 4" key="1">
    <citation type="journal article" date="2018" name="Microbiome">
        <title>Fine metagenomic profile of the Mediterranean stratified and mixed water columns revealed by assembly and recruitment.</title>
        <authorList>
            <person name="Haro-Moreno J.M."/>
            <person name="Lopez-Perez M."/>
            <person name="De La Torre J.R."/>
            <person name="Picazo A."/>
            <person name="Camacho A."/>
            <person name="Rodriguez-Valera F."/>
        </authorList>
    </citation>
    <scope>NUCLEOTIDE SEQUENCE [LARGE SCALE GENOMIC DNA]</scope>
    <source>
        <strain evidence="3">MED-G50</strain>
    </source>
</reference>
<organism evidence="3 4">
    <name type="scientific">PS1 clade bacterium</name>
    <dbReference type="NCBI Taxonomy" id="2175152"/>
    <lineage>
        <taxon>Bacteria</taxon>
        <taxon>Pseudomonadati</taxon>
        <taxon>Pseudomonadota</taxon>
        <taxon>Alphaproteobacteria</taxon>
        <taxon>PS1 clade</taxon>
    </lineage>
</organism>
<sequence length="248" mass="26263">MERLKDKVAIVTGAADGMGEAIVKLFAAEGAQVLGVDLNAEKLKEAHGAATNSIKLMDIDVTADDADEKIVGETLSAFGAADILVNCAGVVEYENTEIMRDDNWERTMDVNLNAVFRLCRRVIPEMRKRGGGRIVNIASINAYVVAPGLAAYAASKHAIAGLTKTMAVELGPDEITANFISPGAILTGMTRPLMDDPETKALFESFSVLPRMGMPEDIANGALFLASEEASFITGQGITIDGGFLAKV</sequence>
<evidence type="ECO:0000256" key="2">
    <source>
        <dbReference type="ARBA" id="ARBA00023002"/>
    </source>
</evidence>
<dbReference type="SUPFAM" id="SSF51735">
    <property type="entry name" value="NAD(P)-binding Rossmann-fold domains"/>
    <property type="match status" value="1"/>
</dbReference>
<evidence type="ECO:0000256" key="1">
    <source>
        <dbReference type="ARBA" id="ARBA00006484"/>
    </source>
</evidence>
<dbReference type="PANTHER" id="PTHR24321">
    <property type="entry name" value="DEHYDROGENASES, SHORT CHAIN"/>
    <property type="match status" value="1"/>
</dbReference>